<keyword evidence="3" id="KW-1185">Reference proteome</keyword>
<dbReference type="AlphaFoldDB" id="A0A517R797"/>
<gene>
    <name evidence="2" type="ORF">Pan189_41410</name>
</gene>
<feature type="compositionally biased region" description="Polar residues" evidence="1">
    <location>
        <begin position="276"/>
        <end position="293"/>
    </location>
</feature>
<feature type="region of interest" description="Disordered" evidence="1">
    <location>
        <begin position="390"/>
        <end position="436"/>
    </location>
</feature>
<accession>A0A517R797</accession>
<evidence type="ECO:0000256" key="1">
    <source>
        <dbReference type="SAM" id="MobiDB-lite"/>
    </source>
</evidence>
<proteinExistence type="predicted"/>
<evidence type="ECO:0000313" key="2">
    <source>
        <dbReference type="EMBL" id="QDT39732.1"/>
    </source>
</evidence>
<protein>
    <submittedName>
        <fullName evidence="2">Uncharacterized protein</fullName>
    </submittedName>
</protein>
<name>A0A517R797_9PLAN</name>
<dbReference type="KEGG" id="svp:Pan189_41410"/>
<feature type="compositionally biased region" description="Polar residues" evidence="1">
    <location>
        <begin position="416"/>
        <end position="429"/>
    </location>
</feature>
<dbReference type="RefSeq" id="WP_145365855.1">
    <property type="nucleotide sequence ID" value="NZ_CP036268.1"/>
</dbReference>
<feature type="region of interest" description="Disordered" evidence="1">
    <location>
        <begin position="271"/>
        <end position="335"/>
    </location>
</feature>
<dbReference type="EMBL" id="CP036268">
    <property type="protein sequence ID" value="QDT39732.1"/>
    <property type="molecule type" value="Genomic_DNA"/>
</dbReference>
<sequence>MTKMSEALKDRPKHLRSAIVRGLKAEGTAASDSGGQFGAGIIPGFAVITRSEALGHGYWIDHDFLGQVRDGFGDGVRARFTHPGLSSDGLGKKLGRVTFSEIDGDILRGDLHLSKMSHKTPDGDLAAYVVGLAEEDPELFGASIVFEVDYEAEKAHFEEHGGRIFVDDYGFETWDDSEFKSPDPLNTKNLPHARLAELRAVDIVDEPAANPSGMFHATDIPAEADALLSFALGRRDTAPELFTLSGIHPERVKGFVARYLTNHGLAVVPKEPVMPLNNTPAEPTNETPESTPAITPAEAATDVSDAGDGASESTEESGDDEGGGGDDEPAGDPEQLSGRAAALAEFRQFTVECGNESGAKWFSEGKSLEEAKSLRIAELTEQNKSLTGRLQAALAASGEAEPLSSGSAEEPKTEGTPKQQGLSEAQQKIASGIKLP</sequence>
<evidence type="ECO:0000313" key="3">
    <source>
        <dbReference type="Proteomes" id="UP000317318"/>
    </source>
</evidence>
<dbReference type="OrthoDB" id="277369at2"/>
<feature type="compositionally biased region" description="Acidic residues" evidence="1">
    <location>
        <begin position="313"/>
        <end position="331"/>
    </location>
</feature>
<reference evidence="2 3" key="1">
    <citation type="submission" date="2019-02" db="EMBL/GenBank/DDBJ databases">
        <title>Deep-cultivation of Planctomycetes and their phenomic and genomic characterization uncovers novel biology.</title>
        <authorList>
            <person name="Wiegand S."/>
            <person name="Jogler M."/>
            <person name="Boedeker C."/>
            <person name="Pinto D."/>
            <person name="Vollmers J."/>
            <person name="Rivas-Marin E."/>
            <person name="Kohn T."/>
            <person name="Peeters S.H."/>
            <person name="Heuer A."/>
            <person name="Rast P."/>
            <person name="Oberbeckmann S."/>
            <person name="Bunk B."/>
            <person name="Jeske O."/>
            <person name="Meyerdierks A."/>
            <person name="Storesund J.E."/>
            <person name="Kallscheuer N."/>
            <person name="Luecker S."/>
            <person name="Lage O.M."/>
            <person name="Pohl T."/>
            <person name="Merkel B.J."/>
            <person name="Hornburger P."/>
            <person name="Mueller R.-W."/>
            <person name="Bruemmer F."/>
            <person name="Labrenz M."/>
            <person name="Spormann A.M."/>
            <person name="Op den Camp H."/>
            <person name="Overmann J."/>
            <person name="Amann R."/>
            <person name="Jetten M.S.M."/>
            <person name="Mascher T."/>
            <person name="Medema M.H."/>
            <person name="Devos D.P."/>
            <person name="Kaster A.-K."/>
            <person name="Ovreas L."/>
            <person name="Rohde M."/>
            <person name="Galperin M.Y."/>
            <person name="Jogler C."/>
        </authorList>
    </citation>
    <scope>NUCLEOTIDE SEQUENCE [LARGE SCALE GENOMIC DNA]</scope>
    <source>
        <strain evidence="2 3">Pan189</strain>
    </source>
</reference>
<dbReference type="Proteomes" id="UP000317318">
    <property type="component" value="Chromosome"/>
</dbReference>
<organism evidence="2 3">
    <name type="scientific">Stratiformator vulcanicus</name>
    <dbReference type="NCBI Taxonomy" id="2527980"/>
    <lineage>
        <taxon>Bacteria</taxon>
        <taxon>Pseudomonadati</taxon>
        <taxon>Planctomycetota</taxon>
        <taxon>Planctomycetia</taxon>
        <taxon>Planctomycetales</taxon>
        <taxon>Planctomycetaceae</taxon>
        <taxon>Stratiformator</taxon>
    </lineage>
</organism>